<dbReference type="RefSeq" id="WP_092112745.1">
    <property type="nucleotide sequence ID" value="NZ_FOCN01000033.1"/>
</dbReference>
<dbReference type="Pfam" id="PF07751">
    <property type="entry name" value="Abi_2"/>
    <property type="match status" value="1"/>
</dbReference>
<accession>A0A1H8LYF0</accession>
<dbReference type="STRING" id="1424661.SAMN05216281_13317"/>
<comment type="caution">
    <text evidence="1">The sequence shown here is derived from an EMBL/GenBank/DDBJ whole genome shotgun (WGS) entry which is preliminary data.</text>
</comment>
<proteinExistence type="predicted"/>
<keyword evidence="2" id="KW-1185">Reference proteome</keyword>
<evidence type="ECO:0000313" key="2">
    <source>
        <dbReference type="Proteomes" id="UP000297654"/>
    </source>
</evidence>
<organism evidence="1 2">
    <name type="scientific">Cryobacterium luteum</name>
    <dbReference type="NCBI Taxonomy" id="1424661"/>
    <lineage>
        <taxon>Bacteria</taxon>
        <taxon>Bacillati</taxon>
        <taxon>Actinomycetota</taxon>
        <taxon>Actinomycetes</taxon>
        <taxon>Micrococcales</taxon>
        <taxon>Microbacteriaceae</taxon>
        <taxon>Cryobacterium</taxon>
    </lineage>
</organism>
<protein>
    <submittedName>
        <fullName evidence="1">Uncharacterized protein</fullName>
    </submittedName>
</protein>
<dbReference type="Proteomes" id="UP000297654">
    <property type="component" value="Unassembled WGS sequence"/>
</dbReference>
<evidence type="ECO:0000313" key="1">
    <source>
        <dbReference type="EMBL" id="TFB86176.1"/>
    </source>
</evidence>
<name>A0A1H8LYF0_9MICO</name>
<dbReference type="AlphaFoldDB" id="A0A1H8LYF0"/>
<dbReference type="InterPro" id="IPR011664">
    <property type="entry name" value="Abi_system_AbiD/AbiF-like"/>
</dbReference>
<reference evidence="1 2" key="1">
    <citation type="submission" date="2019-03" db="EMBL/GenBank/DDBJ databases">
        <title>Genomics of glacier-inhabiting Cryobacterium strains.</title>
        <authorList>
            <person name="Liu Q."/>
            <person name="Xin Y.-H."/>
        </authorList>
    </citation>
    <scope>NUCLEOTIDE SEQUENCE [LARGE SCALE GENOMIC DNA]</scope>
    <source>
        <strain evidence="1 2">Hh15</strain>
    </source>
</reference>
<dbReference type="EMBL" id="SOFF01000038">
    <property type="protein sequence ID" value="TFB86176.1"/>
    <property type="molecule type" value="Genomic_DNA"/>
</dbReference>
<dbReference type="OrthoDB" id="3418622at2"/>
<gene>
    <name evidence="1" type="ORF">E3O10_14370</name>
</gene>
<sequence length="231" mass="25754">MATTSSEGPWIEEWLSIGRFSTYLAAAGRSRSRALDLYEWNAKLSAAFLHDLSHLEVGLRNACDRQLAAATLPGDAHWTDPATSLTLFPVVMRKDRATGRSRDVNKIARGNVQRARINAATSPHTPPIPGKVVAELMFGFWTYLFVDAHEKTIWVPHLHKAFPPGTDRNPFNDALAALRDFRNRVAHHENILNGSESERRRIVYIIRLLSADALAHFKANSEVATILAGRP</sequence>